<name>A0A6H5HQ34_9HEMI</name>
<sequence length="322" mass="36756">MKLYKRCHNVLIEQAVAQLIKYQCKILRLTWFATSHWPYQNPLLLTLHSHPRPAESHIDICRATSILNTKVLTDGRDAVSWEDQPIWLAHIITSRAERHQNGKPKITRGYKHGEPPVITFFSSKVRDKGTATMLPAQGLPRCRVIVLRSRNGEGVTRLPPDSYPTMRITCSLATLKRSADDHPFSWKAGATDRNLPVVRHPLRPRGPLDLKNICCQLHCATATDGALEPVRTRHRWTRPIDERRALQQKKHPSCRASLFEDNRRGLVIFSEMKKMCNQICPLWEGACPNYARIRIKYPSLQLHGIRACCDLLNHALVKGPST</sequence>
<evidence type="ECO:0000313" key="2">
    <source>
        <dbReference type="Proteomes" id="UP000479000"/>
    </source>
</evidence>
<keyword evidence="2" id="KW-1185">Reference proteome</keyword>
<accession>A0A6H5HQ34</accession>
<protein>
    <submittedName>
        <fullName evidence="1">Uncharacterized protein</fullName>
    </submittedName>
</protein>
<reference evidence="1 2" key="1">
    <citation type="submission" date="2020-02" db="EMBL/GenBank/DDBJ databases">
        <authorList>
            <person name="Ferguson B K."/>
        </authorList>
    </citation>
    <scope>NUCLEOTIDE SEQUENCE [LARGE SCALE GENOMIC DNA]</scope>
</reference>
<organism evidence="1 2">
    <name type="scientific">Nesidiocoris tenuis</name>
    <dbReference type="NCBI Taxonomy" id="355587"/>
    <lineage>
        <taxon>Eukaryota</taxon>
        <taxon>Metazoa</taxon>
        <taxon>Ecdysozoa</taxon>
        <taxon>Arthropoda</taxon>
        <taxon>Hexapoda</taxon>
        <taxon>Insecta</taxon>
        <taxon>Pterygota</taxon>
        <taxon>Neoptera</taxon>
        <taxon>Paraneoptera</taxon>
        <taxon>Hemiptera</taxon>
        <taxon>Heteroptera</taxon>
        <taxon>Panheteroptera</taxon>
        <taxon>Cimicomorpha</taxon>
        <taxon>Miridae</taxon>
        <taxon>Dicyphina</taxon>
        <taxon>Nesidiocoris</taxon>
    </lineage>
</organism>
<dbReference type="Proteomes" id="UP000479000">
    <property type="component" value="Unassembled WGS sequence"/>
</dbReference>
<dbReference type="AlphaFoldDB" id="A0A6H5HQ34"/>
<evidence type="ECO:0000313" key="1">
    <source>
        <dbReference type="EMBL" id="CAB0020133.1"/>
    </source>
</evidence>
<dbReference type="EMBL" id="CADCXU010035027">
    <property type="protein sequence ID" value="CAB0020133.1"/>
    <property type="molecule type" value="Genomic_DNA"/>
</dbReference>
<gene>
    <name evidence="1" type="ORF">NTEN_LOCUS23739</name>
</gene>
<proteinExistence type="predicted"/>